<dbReference type="SUPFAM" id="SSF51735">
    <property type="entry name" value="NAD(P)-binding Rossmann-fold domains"/>
    <property type="match status" value="1"/>
</dbReference>
<name>A0A1S2XCC7_CICAR</name>
<dbReference type="AlphaFoldDB" id="A0A1S2XCC7"/>
<sequence>MERNCKVCVTGGAGYIGSLLVKKLLAKGYTVHATLRSLKDERKVGLLRGFPYANTRLVLFEADIYKPDEFGVAIEGCEFVFHIATPFQHQIHSQFKSVGEAAIEGVKSIVRNCIKSGTVKRLIYTGSVVASSPVKEDGSGYKDFLDETCWTPLHSSLPSLHLDYVDSKTLAERELLMTYGKDENGSGGVEVVSLACGLVGGEGLLNYISSSVAVIISPLKDNETAYQSLKFLEDLCGKIPLVHIDDVCEAHIFCAEVPSINGRFLVANSYVSSAEIAKYYFQNYPQFNLKEKYLEGSNRPIKWASTKLTDKGFAYKYDFKMILDDSIKSARRTSDLSL</sequence>
<reference evidence="4" key="1">
    <citation type="journal article" date="2013" name="Nat. Biotechnol.">
        <title>Draft genome sequence of chickpea (Cicer arietinum) provides a resource for trait improvement.</title>
        <authorList>
            <person name="Varshney R.K."/>
            <person name="Song C."/>
            <person name="Saxena R.K."/>
            <person name="Azam S."/>
            <person name="Yu S."/>
            <person name="Sharpe A.G."/>
            <person name="Cannon S."/>
            <person name="Baek J."/>
            <person name="Rosen B.D."/>
            <person name="Tar'an B."/>
            <person name="Millan T."/>
            <person name="Zhang X."/>
            <person name="Ramsay L.D."/>
            <person name="Iwata A."/>
            <person name="Wang Y."/>
            <person name="Nelson W."/>
            <person name="Farmer A.D."/>
            <person name="Gaur P.M."/>
            <person name="Soderlund C."/>
            <person name="Penmetsa R.V."/>
            <person name="Xu C."/>
            <person name="Bharti A.K."/>
            <person name="He W."/>
            <person name="Winter P."/>
            <person name="Zhao S."/>
            <person name="Hane J.K."/>
            <person name="Carrasquilla-Garcia N."/>
            <person name="Condie J.A."/>
            <person name="Upadhyaya H.D."/>
            <person name="Luo M.C."/>
            <person name="Thudi M."/>
            <person name="Gowda C.L."/>
            <person name="Singh N.P."/>
            <person name="Lichtenzveig J."/>
            <person name="Gali K.K."/>
            <person name="Rubio J."/>
            <person name="Nadarajan N."/>
            <person name="Dolezel J."/>
            <person name="Bansal K.C."/>
            <person name="Xu X."/>
            <person name="Edwards D."/>
            <person name="Zhang G."/>
            <person name="Kahl G."/>
            <person name="Gil J."/>
            <person name="Singh K.B."/>
            <person name="Datta S.K."/>
            <person name="Jackson S.A."/>
            <person name="Wang J."/>
            <person name="Cook D.R."/>
        </authorList>
    </citation>
    <scope>NUCLEOTIDE SEQUENCE [LARGE SCALE GENOMIC DNA]</scope>
    <source>
        <strain evidence="4">cv. CDC Frontier</strain>
    </source>
</reference>
<dbReference type="PANTHER" id="PTHR10366:SF808">
    <property type="entry name" value="DIHYDROFLAVONOL-4-REDUCTASE-LIKE PROTEIN"/>
    <property type="match status" value="1"/>
</dbReference>
<dbReference type="InterPro" id="IPR036291">
    <property type="entry name" value="NAD(P)-bd_dom_sf"/>
</dbReference>
<dbReference type="STRING" id="3827.A0A1S2XCC7"/>
<reference evidence="5" key="2">
    <citation type="submission" date="2025-08" db="UniProtKB">
        <authorList>
            <consortium name="RefSeq"/>
        </authorList>
    </citation>
    <scope>IDENTIFICATION</scope>
    <source>
        <tissue evidence="5">Etiolated seedlings</tissue>
    </source>
</reference>
<dbReference type="PANTHER" id="PTHR10366">
    <property type="entry name" value="NAD DEPENDENT EPIMERASE/DEHYDRATASE"/>
    <property type="match status" value="1"/>
</dbReference>
<dbReference type="InterPro" id="IPR001509">
    <property type="entry name" value="Epimerase_deHydtase"/>
</dbReference>
<protein>
    <submittedName>
        <fullName evidence="5">Anthocyanidin reductase</fullName>
    </submittedName>
</protein>
<evidence type="ECO:0000259" key="3">
    <source>
        <dbReference type="Pfam" id="PF01370"/>
    </source>
</evidence>
<dbReference type="OrthoDB" id="2735536at2759"/>
<dbReference type="eggNOG" id="KOG1502">
    <property type="taxonomic scope" value="Eukaryota"/>
</dbReference>
<dbReference type="InterPro" id="IPR050425">
    <property type="entry name" value="NAD(P)_dehydrat-like"/>
</dbReference>
<dbReference type="PaxDb" id="3827-XP_004485765.1"/>
<keyword evidence="1" id="KW-0521">NADP</keyword>
<dbReference type="Proteomes" id="UP000087171">
    <property type="component" value="Chromosome Ca1"/>
</dbReference>
<feature type="domain" description="NAD-dependent epimerase/dehydratase" evidence="3">
    <location>
        <begin position="7"/>
        <end position="257"/>
    </location>
</feature>
<dbReference type="RefSeq" id="XP_004485765.1">
    <property type="nucleotide sequence ID" value="XM_004485708.3"/>
</dbReference>
<evidence type="ECO:0000256" key="1">
    <source>
        <dbReference type="ARBA" id="ARBA00022857"/>
    </source>
</evidence>
<dbReference type="KEGG" id="cam:101489772"/>
<organism evidence="4 5">
    <name type="scientific">Cicer arietinum</name>
    <name type="common">Chickpea</name>
    <name type="synonym">Garbanzo</name>
    <dbReference type="NCBI Taxonomy" id="3827"/>
    <lineage>
        <taxon>Eukaryota</taxon>
        <taxon>Viridiplantae</taxon>
        <taxon>Streptophyta</taxon>
        <taxon>Embryophyta</taxon>
        <taxon>Tracheophyta</taxon>
        <taxon>Spermatophyta</taxon>
        <taxon>Magnoliopsida</taxon>
        <taxon>eudicotyledons</taxon>
        <taxon>Gunneridae</taxon>
        <taxon>Pentapetalae</taxon>
        <taxon>rosids</taxon>
        <taxon>fabids</taxon>
        <taxon>Fabales</taxon>
        <taxon>Fabaceae</taxon>
        <taxon>Papilionoideae</taxon>
        <taxon>50 kb inversion clade</taxon>
        <taxon>NPAAA clade</taxon>
        <taxon>Hologalegina</taxon>
        <taxon>IRL clade</taxon>
        <taxon>Cicereae</taxon>
        <taxon>Cicer</taxon>
    </lineage>
</organism>
<keyword evidence="4" id="KW-1185">Reference proteome</keyword>
<proteinExistence type="predicted"/>
<dbReference type="GeneID" id="101489772"/>
<dbReference type="FunFam" id="3.40.50.720:FF:000645">
    <property type="entry name" value="Anthocyanidin reductase ((2S)-flavan-3-ol-forming)"/>
    <property type="match status" value="1"/>
</dbReference>
<keyword evidence="2" id="KW-0560">Oxidoreductase</keyword>
<dbReference type="Pfam" id="PF01370">
    <property type="entry name" value="Epimerase"/>
    <property type="match status" value="1"/>
</dbReference>
<dbReference type="Gene3D" id="3.40.50.720">
    <property type="entry name" value="NAD(P)-binding Rossmann-like Domain"/>
    <property type="match status" value="1"/>
</dbReference>
<evidence type="ECO:0000313" key="4">
    <source>
        <dbReference type="Proteomes" id="UP000087171"/>
    </source>
</evidence>
<gene>
    <name evidence="5" type="primary">LOC101489772</name>
</gene>
<evidence type="ECO:0000256" key="2">
    <source>
        <dbReference type="ARBA" id="ARBA00023002"/>
    </source>
</evidence>
<dbReference type="GO" id="GO:0016616">
    <property type="term" value="F:oxidoreductase activity, acting on the CH-OH group of donors, NAD or NADP as acceptor"/>
    <property type="evidence" value="ECO:0007669"/>
    <property type="project" value="TreeGrafter"/>
</dbReference>
<accession>A0A1S2XCC7</accession>
<evidence type="ECO:0000313" key="5">
    <source>
        <dbReference type="RefSeq" id="XP_004485765.1"/>
    </source>
</evidence>